<dbReference type="FunFam" id="3.30.200.20:FF:001568">
    <property type="entry name" value="Uncharacterized protein"/>
    <property type="match status" value="1"/>
</dbReference>
<dbReference type="GO" id="GO:0000281">
    <property type="term" value="P:mitotic cytokinesis"/>
    <property type="evidence" value="ECO:0007669"/>
    <property type="project" value="TreeGrafter"/>
</dbReference>
<protein>
    <recommendedName>
        <fullName evidence="1">non-specific serine/threonine protein kinase</fullName>
        <ecNumber evidence="1">2.7.11.1</ecNumber>
    </recommendedName>
</protein>
<organism evidence="16">
    <name type="scientific">Anisakis simplex</name>
    <name type="common">Herring worm</name>
    <dbReference type="NCBI Taxonomy" id="6269"/>
    <lineage>
        <taxon>Eukaryota</taxon>
        <taxon>Metazoa</taxon>
        <taxon>Ecdysozoa</taxon>
        <taxon>Nematoda</taxon>
        <taxon>Chromadorea</taxon>
        <taxon>Rhabditida</taxon>
        <taxon>Spirurina</taxon>
        <taxon>Ascaridomorpha</taxon>
        <taxon>Ascaridoidea</taxon>
        <taxon>Anisakidae</taxon>
        <taxon>Anisakis</taxon>
        <taxon>Anisakis simplex complex</taxon>
    </lineage>
</organism>
<feature type="binding site" evidence="10">
    <location>
        <position position="106"/>
    </location>
    <ligand>
        <name>ATP</name>
        <dbReference type="ChEBI" id="CHEBI:30616"/>
    </ligand>
</feature>
<keyword evidence="5 10" id="KW-0547">Nucleotide-binding</keyword>
<evidence type="ECO:0000259" key="13">
    <source>
        <dbReference type="PROSITE" id="PS51285"/>
    </source>
</evidence>
<evidence type="ECO:0000256" key="11">
    <source>
        <dbReference type="SAM" id="Coils"/>
    </source>
</evidence>
<accession>A0A0M3JTM7</accession>
<keyword evidence="7 10" id="KW-0067">ATP-binding</keyword>
<sequence length="824" mass="95236">MNNDLVGSMEQSVQLAEQLLDPRSLLNVEGLLDALTAVLEDCNYPLLRRTRNIDNFVSRYHEVVKRVCDLRLKGCDFELIKVIGRGAYGEVQLVRHSRSKNVFAMKLLNKNEMNGYSVLSHLEGEKDGLVTVQQRLSTIGLEHSFYLFFAFIRRADSAFFWEERDIMAHANSEWIVRLHYAFQDARFLYMVMEYMPGGDLVNLMTSYDVSEKWARFYSAELVLALDALHTIGYIHRDVKPDNMLISRSGHIKLADFGTCLRMGPNGTVKCTSAVGTPDYISPEVLELQGTEGVYGREVDWWAVGIFVYEMLVGETPFYADSLMGTYTRIRNHETELSFPDDVEMSENAKDLVRQFLSNAKTRLGKDGVDSIKSHPFFKNDDWNFDNIQKAVPPVVPELKSDDDASNFDEIEPKEANPADGFQIPKSFAGAQLPFIGFTYSNELGPIEVINKKIESANDSSYVQEALEQLSRMSNADTQLECEKREIEKQLAACQIQLKDVARKLDMQREETNMKAQKVASLEEQLSAKSKVEDHVKELERTNVELIEKCRTSNENEERIRKEKAELSTQLSTTNESYKELEEKYRKVAENESDLHDQVQKLRLQMNQERENVRRAQQRATEQNEKVESLRSEIASMRERETLLECQLNKFNEDEREKDEENRMIDDETRKTNARLVNELQSMQKKVGVVAERSSGEELDSFIQVEQLSGDFDREMRQRVAAQNELHTISDELAVSQHTNQFLEDELKRSRDEKRRLETKTQEISSASRLLQRQYEDIKEQLETETSFINIYKTEMNAMAEEVTEKTKRLEQLEEFALVYIDLFD</sequence>
<dbReference type="PANTHER" id="PTHR22988:SF73">
    <property type="entry name" value="RHO-ASSOCIATED PROTEIN KINASE"/>
    <property type="match status" value="1"/>
</dbReference>
<evidence type="ECO:0000256" key="3">
    <source>
        <dbReference type="ARBA" id="ARBA00022553"/>
    </source>
</evidence>
<dbReference type="PROSITE" id="PS50011">
    <property type="entry name" value="PROTEIN_KINASE_DOM"/>
    <property type="match status" value="1"/>
</dbReference>
<evidence type="ECO:0000256" key="4">
    <source>
        <dbReference type="ARBA" id="ARBA00022679"/>
    </source>
</evidence>
<dbReference type="SMART" id="SM00220">
    <property type="entry name" value="S_TKc"/>
    <property type="match status" value="1"/>
</dbReference>
<evidence type="ECO:0000256" key="9">
    <source>
        <dbReference type="ARBA" id="ARBA00048679"/>
    </source>
</evidence>
<dbReference type="Gene3D" id="1.20.5.340">
    <property type="match status" value="1"/>
</dbReference>
<dbReference type="SUPFAM" id="SSF56112">
    <property type="entry name" value="Protein kinase-like (PK-like)"/>
    <property type="match status" value="1"/>
</dbReference>
<evidence type="ECO:0000313" key="16">
    <source>
        <dbReference type="WBParaSite" id="ASIM_0001139801-mRNA-1"/>
    </source>
</evidence>
<dbReference type="GO" id="GO:1901888">
    <property type="term" value="P:regulation of cell junction assembly"/>
    <property type="evidence" value="ECO:0007669"/>
    <property type="project" value="TreeGrafter"/>
</dbReference>
<reference evidence="14 15" key="2">
    <citation type="submission" date="2018-11" db="EMBL/GenBank/DDBJ databases">
        <authorList>
            <consortium name="Pathogen Informatics"/>
        </authorList>
    </citation>
    <scope>NUCLEOTIDE SEQUENCE [LARGE SCALE GENOMIC DNA]</scope>
</reference>
<dbReference type="GO" id="GO:0005856">
    <property type="term" value="C:cytoskeleton"/>
    <property type="evidence" value="ECO:0007669"/>
    <property type="project" value="TreeGrafter"/>
</dbReference>
<feature type="coiled-coil region" evidence="11">
    <location>
        <begin position="732"/>
        <end position="762"/>
    </location>
</feature>
<dbReference type="EMBL" id="UYRR01031030">
    <property type="protein sequence ID" value="VDK44034.1"/>
    <property type="molecule type" value="Genomic_DNA"/>
</dbReference>
<evidence type="ECO:0000313" key="14">
    <source>
        <dbReference type="EMBL" id="VDK44034.1"/>
    </source>
</evidence>
<dbReference type="PROSITE" id="PS00108">
    <property type="entry name" value="PROTEIN_KINASE_ST"/>
    <property type="match status" value="1"/>
</dbReference>
<dbReference type="InterPro" id="IPR000719">
    <property type="entry name" value="Prot_kinase_dom"/>
</dbReference>
<keyword evidence="15" id="KW-1185">Reference proteome</keyword>
<dbReference type="AlphaFoldDB" id="A0A0M3JTM7"/>
<dbReference type="GO" id="GO:0031032">
    <property type="term" value="P:actomyosin structure organization"/>
    <property type="evidence" value="ECO:0007669"/>
    <property type="project" value="TreeGrafter"/>
</dbReference>
<keyword evidence="2" id="KW-0723">Serine/threonine-protein kinase</keyword>
<keyword evidence="4" id="KW-0808">Transferase</keyword>
<evidence type="ECO:0000256" key="7">
    <source>
        <dbReference type="ARBA" id="ARBA00022840"/>
    </source>
</evidence>
<dbReference type="InterPro" id="IPR008271">
    <property type="entry name" value="Ser/Thr_kinase_AS"/>
</dbReference>
<dbReference type="Gene3D" id="3.30.200.20">
    <property type="entry name" value="Phosphorylase Kinase, domain 1"/>
    <property type="match status" value="2"/>
</dbReference>
<dbReference type="Gene3D" id="1.10.510.10">
    <property type="entry name" value="Transferase(Phosphotransferase) domain 1"/>
    <property type="match status" value="1"/>
</dbReference>
<dbReference type="GO" id="GO:0007266">
    <property type="term" value="P:Rho protein signal transduction"/>
    <property type="evidence" value="ECO:0007669"/>
    <property type="project" value="TreeGrafter"/>
</dbReference>
<dbReference type="GO" id="GO:0072518">
    <property type="term" value="F:Rho-dependent protein serine/threonine kinase activity"/>
    <property type="evidence" value="ECO:0007669"/>
    <property type="project" value="TreeGrafter"/>
</dbReference>
<comment type="catalytic activity">
    <reaction evidence="8">
        <text>L-threonyl-[protein] + ATP = O-phospho-L-threonyl-[protein] + ADP + H(+)</text>
        <dbReference type="Rhea" id="RHEA:46608"/>
        <dbReference type="Rhea" id="RHEA-COMP:11060"/>
        <dbReference type="Rhea" id="RHEA-COMP:11605"/>
        <dbReference type="ChEBI" id="CHEBI:15378"/>
        <dbReference type="ChEBI" id="CHEBI:30013"/>
        <dbReference type="ChEBI" id="CHEBI:30616"/>
        <dbReference type="ChEBI" id="CHEBI:61977"/>
        <dbReference type="ChEBI" id="CHEBI:456216"/>
        <dbReference type="EC" id="2.7.11.1"/>
    </reaction>
</comment>
<dbReference type="PROSITE" id="PS51285">
    <property type="entry name" value="AGC_KINASE_CTER"/>
    <property type="match status" value="1"/>
</dbReference>
<dbReference type="OrthoDB" id="3638488at2759"/>
<dbReference type="InterPro" id="IPR017441">
    <property type="entry name" value="Protein_kinase_ATP_BS"/>
</dbReference>
<dbReference type="WBParaSite" id="ASIM_0001139801-mRNA-1">
    <property type="protein sequence ID" value="ASIM_0001139801-mRNA-1"/>
    <property type="gene ID" value="ASIM_0001139801"/>
</dbReference>
<dbReference type="GO" id="GO:0005524">
    <property type="term" value="F:ATP binding"/>
    <property type="evidence" value="ECO:0007669"/>
    <property type="project" value="UniProtKB-UniRule"/>
</dbReference>
<proteinExistence type="predicted"/>
<dbReference type="InterPro" id="IPR011009">
    <property type="entry name" value="Kinase-like_dom_sf"/>
</dbReference>
<keyword evidence="11" id="KW-0175">Coiled coil</keyword>
<evidence type="ECO:0000313" key="15">
    <source>
        <dbReference type="Proteomes" id="UP000267096"/>
    </source>
</evidence>
<feature type="domain" description="Protein kinase" evidence="12">
    <location>
        <begin position="77"/>
        <end position="377"/>
    </location>
</feature>
<evidence type="ECO:0000256" key="8">
    <source>
        <dbReference type="ARBA" id="ARBA00047899"/>
    </source>
</evidence>
<dbReference type="PANTHER" id="PTHR22988">
    <property type="entry name" value="MYOTONIC DYSTROPHY S/T KINASE-RELATED"/>
    <property type="match status" value="1"/>
</dbReference>
<dbReference type="InterPro" id="IPR050839">
    <property type="entry name" value="Rho-assoc_Ser/Thr_Kinase"/>
</dbReference>
<dbReference type="InterPro" id="IPR017892">
    <property type="entry name" value="Pkinase_C"/>
</dbReference>
<keyword evidence="3" id="KW-0597">Phosphoprotein</keyword>
<dbReference type="GO" id="GO:0030866">
    <property type="term" value="P:cortical actin cytoskeleton organization"/>
    <property type="evidence" value="ECO:0007669"/>
    <property type="project" value="TreeGrafter"/>
</dbReference>
<feature type="domain" description="AGC-kinase C-terminal" evidence="13">
    <location>
        <begin position="378"/>
        <end position="449"/>
    </location>
</feature>
<evidence type="ECO:0000256" key="2">
    <source>
        <dbReference type="ARBA" id="ARBA00022527"/>
    </source>
</evidence>
<dbReference type="SMART" id="SM00133">
    <property type="entry name" value="S_TK_X"/>
    <property type="match status" value="1"/>
</dbReference>
<evidence type="ECO:0000256" key="5">
    <source>
        <dbReference type="ARBA" id="ARBA00022741"/>
    </source>
</evidence>
<dbReference type="Pfam" id="PF00069">
    <property type="entry name" value="Pkinase"/>
    <property type="match status" value="1"/>
</dbReference>
<evidence type="ECO:0000256" key="6">
    <source>
        <dbReference type="ARBA" id="ARBA00022777"/>
    </source>
</evidence>
<comment type="catalytic activity">
    <reaction evidence="9">
        <text>L-seryl-[protein] + ATP = O-phospho-L-seryl-[protein] + ADP + H(+)</text>
        <dbReference type="Rhea" id="RHEA:17989"/>
        <dbReference type="Rhea" id="RHEA-COMP:9863"/>
        <dbReference type="Rhea" id="RHEA-COMP:11604"/>
        <dbReference type="ChEBI" id="CHEBI:15378"/>
        <dbReference type="ChEBI" id="CHEBI:29999"/>
        <dbReference type="ChEBI" id="CHEBI:30616"/>
        <dbReference type="ChEBI" id="CHEBI:83421"/>
        <dbReference type="ChEBI" id="CHEBI:456216"/>
        <dbReference type="EC" id="2.7.11.1"/>
    </reaction>
</comment>
<dbReference type="InterPro" id="IPR000961">
    <property type="entry name" value="AGC-kinase_C"/>
</dbReference>
<gene>
    <name evidence="14" type="ORF">ASIM_LOCUS10956</name>
</gene>
<dbReference type="Proteomes" id="UP000267096">
    <property type="component" value="Unassembled WGS sequence"/>
</dbReference>
<dbReference type="GO" id="GO:0005737">
    <property type="term" value="C:cytoplasm"/>
    <property type="evidence" value="ECO:0007669"/>
    <property type="project" value="TreeGrafter"/>
</dbReference>
<dbReference type="EC" id="2.7.11.1" evidence="1"/>
<dbReference type="PROSITE" id="PS00107">
    <property type="entry name" value="PROTEIN_KINASE_ATP"/>
    <property type="match status" value="1"/>
</dbReference>
<dbReference type="GO" id="GO:0048598">
    <property type="term" value="P:embryonic morphogenesis"/>
    <property type="evidence" value="ECO:0007669"/>
    <property type="project" value="TreeGrafter"/>
</dbReference>
<keyword evidence="6" id="KW-0418">Kinase</keyword>
<evidence type="ECO:0000259" key="12">
    <source>
        <dbReference type="PROSITE" id="PS50011"/>
    </source>
</evidence>
<evidence type="ECO:0000256" key="10">
    <source>
        <dbReference type="PROSITE-ProRule" id="PRU10141"/>
    </source>
</evidence>
<feature type="coiled-coil region" evidence="11">
    <location>
        <begin position="472"/>
        <end position="670"/>
    </location>
</feature>
<evidence type="ECO:0000256" key="1">
    <source>
        <dbReference type="ARBA" id="ARBA00012513"/>
    </source>
</evidence>
<reference evidence="16" key="1">
    <citation type="submission" date="2016-03" db="UniProtKB">
        <authorList>
            <consortium name="WormBaseParasite"/>
        </authorList>
    </citation>
    <scope>IDENTIFICATION</scope>
</reference>
<dbReference type="Pfam" id="PF00433">
    <property type="entry name" value="Pkinase_C"/>
    <property type="match status" value="1"/>
</dbReference>
<dbReference type="FunFam" id="1.10.510.10:FF:000047">
    <property type="entry name" value="Rho-associated protein kinase 1"/>
    <property type="match status" value="1"/>
</dbReference>
<name>A0A0M3JTM7_ANISI</name>